<accession>A0A7I7WJ27</accession>
<organism evidence="1 2">
    <name type="scientific">Mycolicibacterium gadium</name>
    <name type="common">Mycobacterium gadium</name>
    <dbReference type="NCBI Taxonomy" id="1794"/>
    <lineage>
        <taxon>Bacteria</taxon>
        <taxon>Bacillati</taxon>
        <taxon>Actinomycetota</taxon>
        <taxon>Actinomycetes</taxon>
        <taxon>Mycobacteriales</taxon>
        <taxon>Mycobacteriaceae</taxon>
        <taxon>Mycolicibacterium</taxon>
    </lineage>
</organism>
<reference evidence="1 2" key="1">
    <citation type="journal article" date="2019" name="Emerg. Microbes Infect.">
        <title>Comprehensive subspecies identification of 175 nontuberculous mycobacteria species based on 7547 genomic profiles.</title>
        <authorList>
            <person name="Matsumoto Y."/>
            <person name="Kinjo T."/>
            <person name="Motooka D."/>
            <person name="Nabeya D."/>
            <person name="Jung N."/>
            <person name="Uechi K."/>
            <person name="Horii T."/>
            <person name="Iida T."/>
            <person name="Fujita J."/>
            <person name="Nakamura S."/>
        </authorList>
    </citation>
    <scope>NUCLEOTIDE SEQUENCE [LARGE SCALE GENOMIC DNA]</scope>
    <source>
        <strain evidence="1 2">JCM 12688</strain>
    </source>
</reference>
<dbReference type="AlphaFoldDB" id="A0A7I7WJ27"/>
<dbReference type="InterPro" id="IPR029069">
    <property type="entry name" value="HotDog_dom_sf"/>
</dbReference>
<dbReference type="Proteomes" id="UP000466187">
    <property type="component" value="Chromosome"/>
</dbReference>
<evidence type="ECO:0000313" key="2">
    <source>
        <dbReference type="Proteomes" id="UP000466187"/>
    </source>
</evidence>
<dbReference type="Gene3D" id="3.10.129.10">
    <property type="entry name" value="Hotdog Thioesterase"/>
    <property type="match status" value="1"/>
</dbReference>
<name>A0A7I7WJ27_MYCGU</name>
<dbReference type="SUPFAM" id="SSF54637">
    <property type="entry name" value="Thioesterase/thiol ester dehydrase-isomerase"/>
    <property type="match status" value="1"/>
</dbReference>
<sequence length="229" mass="24967">MLTEQAAIERRLMAKGTPRFGEQPLPQTVAAAAALRRLTGLLLSLEHEHPTVDVMVAQIAEWERELAPAVPSDPTPRIGPQSTADQRVYLDHAFDVGAYNPCFPEYSFDHLDADTASGRVTFPVVYEGPPGLVNGGFLAVFFDCVTQHQSCASGRTSKTRSLTVTFRRPTPVLVELGFDVVRAEADGRVTSTARLRYGDEVLCTGEFSTAASSPDKLSVFDFGHRRATN</sequence>
<dbReference type="EMBL" id="AP022608">
    <property type="protein sequence ID" value="BBZ17646.1"/>
    <property type="molecule type" value="Genomic_DNA"/>
</dbReference>
<proteinExistence type="predicted"/>
<dbReference type="KEGG" id="mgad:MGAD_19810"/>
<evidence type="ECO:0000313" key="1">
    <source>
        <dbReference type="EMBL" id="BBZ17646.1"/>
    </source>
</evidence>
<gene>
    <name evidence="1" type="ORF">MGAD_19810</name>
</gene>
<protein>
    <recommendedName>
        <fullName evidence="3">Thioesterase</fullName>
    </recommendedName>
</protein>
<evidence type="ECO:0008006" key="3">
    <source>
        <dbReference type="Google" id="ProtNLM"/>
    </source>
</evidence>